<dbReference type="AlphaFoldDB" id="A0A172TCM3"/>
<reference evidence="3 4" key="1">
    <citation type="submission" date="2015-01" db="EMBL/GenBank/DDBJ databases">
        <title>Deinococcus puniceus/DY1/ whole genome sequencing.</title>
        <authorList>
            <person name="Kim M.K."/>
            <person name="Srinivasan S."/>
            <person name="Lee J.-J."/>
        </authorList>
    </citation>
    <scope>NUCLEOTIDE SEQUENCE [LARGE SCALE GENOMIC DNA]</scope>
    <source>
        <strain evidence="3 4">DY1</strain>
    </source>
</reference>
<evidence type="ECO:0000256" key="1">
    <source>
        <dbReference type="SAM" id="SignalP"/>
    </source>
</evidence>
<proteinExistence type="predicted"/>
<dbReference type="OrthoDB" id="651281at2"/>
<dbReference type="SUPFAM" id="SSF56300">
    <property type="entry name" value="Metallo-dependent phosphatases"/>
    <property type="match status" value="1"/>
</dbReference>
<dbReference type="InterPro" id="IPR029052">
    <property type="entry name" value="Metallo-depent_PP-like"/>
</dbReference>
<dbReference type="PATRIC" id="fig|1182568.3.peg.25"/>
<dbReference type="Gene3D" id="3.60.21.10">
    <property type="match status" value="1"/>
</dbReference>
<dbReference type="InterPro" id="IPR004843">
    <property type="entry name" value="Calcineurin-like_PHP"/>
</dbReference>
<feature type="signal peptide" evidence="1">
    <location>
        <begin position="1"/>
        <end position="22"/>
    </location>
</feature>
<protein>
    <submittedName>
        <fullName evidence="3">Metallophosphoesterase</fullName>
    </submittedName>
</protein>
<dbReference type="RefSeq" id="WP_064015743.1">
    <property type="nucleotide sequence ID" value="NZ_CP011387.1"/>
</dbReference>
<dbReference type="KEGG" id="dpu:SU48_00115"/>
<keyword evidence="4" id="KW-1185">Reference proteome</keyword>
<evidence type="ECO:0000313" key="3">
    <source>
        <dbReference type="EMBL" id="ANE44657.1"/>
    </source>
</evidence>
<accession>A0A172TCM3</accession>
<keyword evidence="1" id="KW-0732">Signal</keyword>
<dbReference type="Pfam" id="PF00149">
    <property type="entry name" value="Metallophos"/>
    <property type="match status" value="1"/>
</dbReference>
<gene>
    <name evidence="3" type="ORF">SU48_00115</name>
</gene>
<feature type="chain" id="PRO_5008000626" evidence="1">
    <location>
        <begin position="23"/>
        <end position="321"/>
    </location>
</feature>
<dbReference type="STRING" id="1182568.SU48_00115"/>
<sequence>MRRLLMPLLMPLLLSGTPLPPAAPDLLRVAVLSDINGSYGSLSYPPALKPSLSRIINTWKPDLVLSAGDLIAGQKASLTDANVRGMWASFERDVRGPLAKAGIPFVFTLGNHDASLARDRREAATYWMRFSPAGTIVDAAQYPFRYSLTRTDRGGRTLFLAVLDAAGPKVDAAQRAWLAAQLATPQAQAAGVRLVVGHLPLAGVSEGKNKPGEVIAEAAALREIMERGRVLAYVSGHHAAYYPAKLGNLNVLSSGGIGGRDYVGFPGTARSVVSVLDINLQAGSARLSALDADTGAAIDPNKLPARIGGLGGPLVRVEEFR</sequence>
<dbReference type="Proteomes" id="UP000077363">
    <property type="component" value="Chromosome"/>
</dbReference>
<organism evidence="3 4">
    <name type="scientific">Deinococcus puniceus</name>
    <dbReference type="NCBI Taxonomy" id="1182568"/>
    <lineage>
        <taxon>Bacteria</taxon>
        <taxon>Thermotogati</taxon>
        <taxon>Deinococcota</taxon>
        <taxon>Deinococci</taxon>
        <taxon>Deinococcales</taxon>
        <taxon>Deinococcaceae</taxon>
        <taxon>Deinococcus</taxon>
    </lineage>
</organism>
<dbReference type="EMBL" id="CP011387">
    <property type="protein sequence ID" value="ANE44657.1"/>
    <property type="molecule type" value="Genomic_DNA"/>
</dbReference>
<feature type="domain" description="Calcineurin-like phosphoesterase" evidence="2">
    <location>
        <begin position="27"/>
        <end position="238"/>
    </location>
</feature>
<name>A0A172TCM3_9DEIO</name>
<evidence type="ECO:0000259" key="2">
    <source>
        <dbReference type="Pfam" id="PF00149"/>
    </source>
</evidence>
<dbReference type="GO" id="GO:0016787">
    <property type="term" value="F:hydrolase activity"/>
    <property type="evidence" value="ECO:0007669"/>
    <property type="project" value="InterPro"/>
</dbReference>
<evidence type="ECO:0000313" key="4">
    <source>
        <dbReference type="Proteomes" id="UP000077363"/>
    </source>
</evidence>